<keyword evidence="2" id="KW-0472">Membrane</keyword>
<keyword evidence="2" id="KW-1133">Transmembrane helix</keyword>
<dbReference type="Proteomes" id="UP001642540">
    <property type="component" value="Unassembled WGS sequence"/>
</dbReference>
<feature type="transmembrane region" description="Helical" evidence="2">
    <location>
        <begin position="576"/>
        <end position="595"/>
    </location>
</feature>
<evidence type="ECO:0008006" key="5">
    <source>
        <dbReference type="Google" id="ProtNLM"/>
    </source>
</evidence>
<reference evidence="3 4" key="1">
    <citation type="submission" date="2024-08" db="EMBL/GenBank/DDBJ databases">
        <authorList>
            <person name="Cucini C."/>
            <person name="Frati F."/>
        </authorList>
    </citation>
    <scope>NUCLEOTIDE SEQUENCE [LARGE SCALE GENOMIC DNA]</scope>
</reference>
<evidence type="ECO:0000256" key="2">
    <source>
        <dbReference type="SAM" id="Phobius"/>
    </source>
</evidence>
<feature type="transmembrane region" description="Helical" evidence="2">
    <location>
        <begin position="633"/>
        <end position="654"/>
    </location>
</feature>
<comment type="caution">
    <text evidence="3">The sequence shown here is derived from an EMBL/GenBank/DDBJ whole genome shotgun (WGS) entry which is preliminary data.</text>
</comment>
<gene>
    <name evidence="3" type="ORF">ODALV1_LOCUS552</name>
</gene>
<organism evidence="3 4">
    <name type="scientific">Orchesella dallaii</name>
    <dbReference type="NCBI Taxonomy" id="48710"/>
    <lineage>
        <taxon>Eukaryota</taxon>
        <taxon>Metazoa</taxon>
        <taxon>Ecdysozoa</taxon>
        <taxon>Arthropoda</taxon>
        <taxon>Hexapoda</taxon>
        <taxon>Collembola</taxon>
        <taxon>Entomobryomorpha</taxon>
        <taxon>Entomobryoidea</taxon>
        <taxon>Orchesellidae</taxon>
        <taxon>Orchesellinae</taxon>
        <taxon>Orchesella</taxon>
    </lineage>
</organism>
<evidence type="ECO:0000256" key="1">
    <source>
        <dbReference type="SAM" id="MobiDB-lite"/>
    </source>
</evidence>
<protein>
    <recommendedName>
        <fullName evidence="5">Ferric-chelate reductase 1</fullName>
    </recommendedName>
</protein>
<feature type="transmembrane region" description="Helical" evidence="2">
    <location>
        <begin position="547"/>
        <end position="570"/>
    </location>
</feature>
<evidence type="ECO:0000313" key="4">
    <source>
        <dbReference type="Proteomes" id="UP001642540"/>
    </source>
</evidence>
<keyword evidence="2" id="KW-0812">Transmembrane</keyword>
<sequence length="663" mass="74946">MWTNPPWISSILISILFFAPSYLPPIFSYRNETFEQELANLQWDGVSRHQILSWWDAHQRDLANIRNSTRLFPICVVPNSTGHYPPRMENWGRILDHLTLQDKRVFELKKDMVWYTGNLTGLNKFRHFDIINEQPGSGESSFKMPHWIYYQLGFRFKVRGVLIQLMSGPLGLPGGELVATLPCTTTQLPNPYPTPAFLKGHFIQPCTYAPRSSSVWPTIFVYDGEPTTAISFQIKWNEAQCQEFGFYQFIVITTRSFRVDDYKAILTPIHVIRMRGTGSYTAPSGAFSKLKCDAEITTQGHWGVRVVVDKAYNDCLFYGKGREKGVHGWTCPPGPFECDTTWKSTYEWDVFKNKSINVLKAFDKGPPDQDCCELDFDNIPEIITTTTEPPTTTTTPTTSSTSSSTTRAPPKSLLLALSAVKEKELTEKSKDAEIQSKVTHGGLCVFTWLVVIPLADHIARYYKDLPDILSLGLGFWTIAHVTLHCFALTLIWMSFGLVVGTGENSLGDVTTQHFFMGFICTALQHMGFASALRLFKNTRESNAFKYLALHSLGGKLAFIFAFFSIILSSATAAMKWLGFALLCIYLSIIGLTMHLEHKQNDVLGLNFHRAKCPVLQRIVMEDGGRPPLMKQKIVLLVVMVGTLFGLFLVMEIIFRDSKNKEQK</sequence>
<name>A0ABP1PJ11_9HEXA</name>
<feature type="transmembrane region" description="Helical" evidence="2">
    <location>
        <begin position="6"/>
        <end position="23"/>
    </location>
</feature>
<feature type="transmembrane region" description="Helical" evidence="2">
    <location>
        <begin position="513"/>
        <end position="535"/>
    </location>
</feature>
<proteinExistence type="predicted"/>
<accession>A0ABP1PJ11</accession>
<feature type="transmembrane region" description="Helical" evidence="2">
    <location>
        <begin position="468"/>
        <end position="493"/>
    </location>
</feature>
<dbReference type="EMBL" id="CAXLJM020000003">
    <property type="protein sequence ID" value="CAL8068975.1"/>
    <property type="molecule type" value="Genomic_DNA"/>
</dbReference>
<feature type="region of interest" description="Disordered" evidence="1">
    <location>
        <begin position="384"/>
        <end position="408"/>
    </location>
</feature>
<keyword evidence="4" id="KW-1185">Reference proteome</keyword>
<evidence type="ECO:0000313" key="3">
    <source>
        <dbReference type="EMBL" id="CAL8068975.1"/>
    </source>
</evidence>